<dbReference type="AlphaFoldDB" id="A0A081RX74"/>
<dbReference type="GeneID" id="88808515"/>
<comment type="caution">
    <text evidence="1">The sequence shown here is derived from an EMBL/GenBank/DDBJ whole genome shotgun (WGS) entry which is preliminary data.</text>
</comment>
<dbReference type="RefSeq" id="WP_036838977.1">
    <property type="nucleotide sequence ID" value="NZ_CAWLUD010000032.1"/>
</dbReference>
<organism evidence="1 2">
    <name type="scientific">Photorhabdus temperata subsp. temperata Meg1</name>
    <dbReference type="NCBI Taxonomy" id="1393735"/>
    <lineage>
        <taxon>Bacteria</taxon>
        <taxon>Pseudomonadati</taxon>
        <taxon>Pseudomonadota</taxon>
        <taxon>Gammaproteobacteria</taxon>
        <taxon>Enterobacterales</taxon>
        <taxon>Morganellaceae</taxon>
        <taxon>Photorhabdus</taxon>
    </lineage>
</organism>
<protein>
    <submittedName>
        <fullName evidence="1">Uncharacterized protein</fullName>
    </submittedName>
</protein>
<accession>A0A081RX74</accession>
<evidence type="ECO:0000313" key="1">
    <source>
        <dbReference type="EMBL" id="KER03277.1"/>
    </source>
</evidence>
<dbReference type="PATRIC" id="fig|1393735.3.peg.2173"/>
<dbReference type="InterPro" id="IPR046702">
    <property type="entry name" value="DUF6572"/>
</dbReference>
<name>A0A081RX74_PHOTE</name>
<dbReference type="Proteomes" id="UP000028002">
    <property type="component" value="Unassembled WGS sequence"/>
</dbReference>
<proteinExistence type="predicted"/>
<sequence length="113" mass="13292">MSVEDINKIDLITMTQEDIASQQVILVITDHLQWSSCINEHLFKLQEKINRYIAFVESGEVYEKLPDAQGRNITFKVFFQYKIPQECIDFMERVNEILSSINIELTYEESEVI</sequence>
<evidence type="ECO:0000313" key="2">
    <source>
        <dbReference type="Proteomes" id="UP000028002"/>
    </source>
</evidence>
<reference evidence="1 2" key="1">
    <citation type="submission" date="2014-03" db="EMBL/GenBank/DDBJ databases">
        <title>Draft Genome of Photorhabdus temperata Meg1.</title>
        <authorList>
            <person name="Hurst S.G.IV."/>
            <person name="Morris K."/>
            <person name="Thomas K."/>
            <person name="Tisa L.S."/>
        </authorList>
    </citation>
    <scope>NUCLEOTIDE SEQUENCE [LARGE SCALE GENOMIC DNA]</scope>
    <source>
        <strain evidence="1 2">Meg1</strain>
    </source>
</reference>
<gene>
    <name evidence="1" type="ORF">MEG1DRAFT_02119</name>
</gene>
<dbReference type="EMBL" id="JGVH01000032">
    <property type="protein sequence ID" value="KER03277.1"/>
    <property type="molecule type" value="Genomic_DNA"/>
</dbReference>
<dbReference type="Pfam" id="PF20212">
    <property type="entry name" value="DUF6572"/>
    <property type="match status" value="1"/>
</dbReference>